<protein>
    <recommendedName>
        <fullName evidence="3">Protein kinase domain-containing protein</fullName>
    </recommendedName>
</protein>
<dbReference type="SUPFAM" id="SSF56112">
    <property type="entry name" value="Protein kinase-like (PK-like)"/>
    <property type="match status" value="1"/>
</dbReference>
<evidence type="ECO:0000313" key="4">
    <source>
        <dbReference type="EMBL" id="KAF6151134.1"/>
    </source>
</evidence>
<dbReference type="PANTHER" id="PTHR44329:SF11">
    <property type="entry name" value="OS09G0443600 PROTEIN"/>
    <property type="match status" value="1"/>
</dbReference>
<keyword evidence="1" id="KW-0067">ATP-binding</keyword>
<evidence type="ECO:0000259" key="3">
    <source>
        <dbReference type="PROSITE" id="PS50011"/>
    </source>
</evidence>
<comment type="caution">
    <text evidence="4">The sequence shown here is derived from an EMBL/GenBank/DDBJ whole genome shotgun (WGS) entry which is preliminary data.</text>
</comment>
<gene>
    <name evidence="4" type="ORF">GIB67_002386</name>
</gene>
<feature type="compositionally biased region" description="Basic residues" evidence="2">
    <location>
        <begin position="1"/>
        <end position="11"/>
    </location>
</feature>
<dbReference type="PANTHER" id="PTHR44329">
    <property type="entry name" value="SERINE/THREONINE-PROTEIN KINASE TNNI3K-RELATED"/>
    <property type="match status" value="1"/>
</dbReference>
<dbReference type="Proteomes" id="UP000541444">
    <property type="component" value="Unassembled WGS sequence"/>
</dbReference>
<dbReference type="PROSITE" id="PS50011">
    <property type="entry name" value="PROTEIN_KINASE_DOM"/>
    <property type="match status" value="1"/>
</dbReference>
<reference evidence="4 5" key="1">
    <citation type="journal article" date="2020" name="IScience">
        <title>Genome Sequencing of the Endangered Kingdonia uniflora (Circaeasteraceae, Ranunculales) Reveals Potential Mechanisms of Evolutionary Specialization.</title>
        <authorList>
            <person name="Sun Y."/>
            <person name="Deng T."/>
            <person name="Zhang A."/>
            <person name="Moore M.J."/>
            <person name="Landis J.B."/>
            <person name="Lin N."/>
            <person name="Zhang H."/>
            <person name="Zhang X."/>
            <person name="Huang J."/>
            <person name="Zhang X."/>
            <person name="Sun H."/>
            <person name="Wang H."/>
        </authorList>
    </citation>
    <scope>NUCLEOTIDE SEQUENCE [LARGE SCALE GENOMIC DNA]</scope>
    <source>
        <strain evidence="4">TB1705</strain>
        <tissue evidence="4">Leaf</tissue>
    </source>
</reference>
<dbReference type="InterPro" id="IPR000719">
    <property type="entry name" value="Prot_kinase_dom"/>
</dbReference>
<dbReference type="Pfam" id="PF07714">
    <property type="entry name" value="PK_Tyr_Ser-Thr"/>
    <property type="match status" value="1"/>
</dbReference>
<dbReference type="AlphaFoldDB" id="A0A7J7M8M3"/>
<dbReference type="InterPro" id="IPR011009">
    <property type="entry name" value="Kinase-like_dom_sf"/>
</dbReference>
<organism evidence="4 5">
    <name type="scientific">Kingdonia uniflora</name>
    <dbReference type="NCBI Taxonomy" id="39325"/>
    <lineage>
        <taxon>Eukaryota</taxon>
        <taxon>Viridiplantae</taxon>
        <taxon>Streptophyta</taxon>
        <taxon>Embryophyta</taxon>
        <taxon>Tracheophyta</taxon>
        <taxon>Spermatophyta</taxon>
        <taxon>Magnoliopsida</taxon>
        <taxon>Ranunculales</taxon>
        <taxon>Circaeasteraceae</taxon>
        <taxon>Kingdonia</taxon>
    </lineage>
</organism>
<dbReference type="PROSITE" id="PS00107">
    <property type="entry name" value="PROTEIN_KINASE_ATP"/>
    <property type="match status" value="1"/>
</dbReference>
<accession>A0A7J7M8M3</accession>
<evidence type="ECO:0000313" key="5">
    <source>
        <dbReference type="Proteomes" id="UP000541444"/>
    </source>
</evidence>
<dbReference type="GO" id="GO:0005524">
    <property type="term" value="F:ATP binding"/>
    <property type="evidence" value="ECO:0007669"/>
    <property type="project" value="UniProtKB-UniRule"/>
</dbReference>
<dbReference type="OrthoDB" id="10261027at2759"/>
<dbReference type="InterPro" id="IPR017441">
    <property type="entry name" value="Protein_kinase_ATP_BS"/>
</dbReference>
<dbReference type="GO" id="GO:0004674">
    <property type="term" value="F:protein serine/threonine kinase activity"/>
    <property type="evidence" value="ECO:0007669"/>
    <property type="project" value="TreeGrafter"/>
</dbReference>
<keyword evidence="1" id="KW-0547">Nucleotide-binding</keyword>
<proteinExistence type="predicted"/>
<feature type="binding site" evidence="1">
    <location>
        <position position="41"/>
    </location>
    <ligand>
        <name>ATP</name>
        <dbReference type="ChEBI" id="CHEBI:30616"/>
    </ligand>
</feature>
<dbReference type="EMBL" id="JACGCM010001713">
    <property type="protein sequence ID" value="KAF6151134.1"/>
    <property type="molecule type" value="Genomic_DNA"/>
</dbReference>
<sequence>MHNIRPKRKGEKRGATGDQVGRGTTAVIHKGSWRGLDIAVKCINPDFFHSNESSVTFFVQEIETLSKQRHPFVLHLVGACLEPPEYGWVMTEFCIMTLKEWLHGKWERQKERSIPLPPF</sequence>
<evidence type="ECO:0000256" key="1">
    <source>
        <dbReference type="PROSITE-ProRule" id="PRU10141"/>
    </source>
</evidence>
<name>A0A7J7M8M3_9MAGN</name>
<keyword evidence="5" id="KW-1185">Reference proteome</keyword>
<dbReference type="Gene3D" id="3.30.200.20">
    <property type="entry name" value="Phosphorylase Kinase, domain 1"/>
    <property type="match status" value="1"/>
</dbReference>
<evidence type="ECO:0000256" key="2">
    <source>
        <dbReference type="SAM" id="MobiDB-lite"/>
    </source>
</evidence>
<dbReference type="InterPro" id="IPR051681">
    <property type="entry name" value="Ser/Thr_Kinases-Pseudokinases"/>
</dbReference>
<feature type="domain" description="Protein kinase" evidence="3">
    <location>
        <begin position="14"/>
        <end position="119"/>
    </location>
</feature>
<feature type="region of interest" description="Disordered" evidence="2">
    <location>
        <begin position="1"/>
        <end position="23"/>
    </location>
</feature>
<dbReference type="InterPro" id="IPR001245">
    <property type="entry name" value="Ser-Thr/Tyr_kinase_cat_dom"/>
</dbReference>